<dbReference type="AlphaFoldDB" id="A0AAV9XHA2"/>
<evidence type="ECO:0000313" key="2">
    <source>
        <dbReference type="EMBL" id="KAK6541494.1"/>
    </source>
</evidence>
<dbReference type="InterPro" id="IPR010730">
    <property type="entry name" value="HET"/>
</dbReference>
<accession>A0AAV9XHA2</accession>
<gene>
    <name evidence="2" type="ORF">TWF694_007303</name>
</gene>
<proteinExistence type="predicted"/>
<keyword evidence="3" id="KW-1185">Reference proteome</keyword>
<dbReference type="Proteomes" id="UP001365542">
    <property type="component" value="Unassembled WGS sequence"/>
</dbReference>
<comment type="caution">
    <text evidence="2">The sequence shown here is derived from an EMBL/GenBank/DDBJ whole genome shotgun (WGS) entry which is preliminary data.</text>
</comment>
<dbReference type="EMBL" id="JAVHJO010000003">
    <property type="protein sequence ID" value="KAK6541494.1"/>
    <property type="molecule type" value="Genomic_DNA"/>
</dbReference>
<sequence length="775" mass="89051">MEHLTYRPLPRSYRCEIRAAFDGPLEVSDWGEYEKIHGAHPPTDPRVPWLGHDHEVSSYYHRPEYEAIPMLHAFQECYGVGWDIDKMLRHGDVRVAHGSLKKLAVSEAVKRTAAFIQAWLYLGLLESILALPIAISYLVRTDDDGSAYIYSRTLPILLDVQSRRFRTMEPDYQQAGFQLARECATNASSILCHIIEEISKLDRKQPFKELKAMLLTTEPALSSLHEAIIRFCELRLMSTIWTSINPYGLLPKSYSENLIRKGWCPFVISSAESAMSASMLRYIDIAGFTKTTTGHEQCTPEQCGRNNIQISTYTQQHWPSKCRCHFLKPDHATVLDILDHGYIPLVRLAEDMNSLEISAAPPDQTLVDYIAISHVWADGLGSTTEVGLPACQVRRLHELSKQKTHEAWFWIDALCVPKFEPYRGKAIQLMKLTYKNAVGVIVIDKGLKLLSVKDPALEIGWSIIASGWYGRLWTYQEGFLPPWVYLDLKDGLANLYSVIQDLYKDHRKIETNPLPSSNPFPSVFIDGLLGLLQKARPVDRWNHERPWSRRLVDTFNALTRRRSSRPDDQILVIGLLLDVPIDHLLELEGEEKWRAFYYSLQKIPWTIVFDRRPKMQTSPFTWAPSTWISFGKDEWLDYDDDMAEITRKGLKVTIEVLVLDKEVSVSSQSLLIETTDDTIYNLWRLEGIARAESRIQSFNLIFVRHVKHEHPAAHLNNNTSICFRVGLGLKTGSSVLRHDFGQEWEIEQPHILNVKKKRGTIRQRASWKKLVAYFT</sequence>
<reference evidence="2 3" key="1">
    <citation type="submission" date="2019-10" db="EMBL/GenBank/DDBJ databases">
        <authorList>
            <person name="Palmer J.M."/>
        </authorList>
    </citation>
    <scope>NUCLEOTIDE SEQUENCE [LARGE SCALE GENOMIC DNA]</scope>
    <source>
        <strain evidence="2 3">TWF694</strain>
    </source>
</reference>
<evidence type="ECO:0000259" key="1">
    <source>
        <dbReference type="Pfam" id="PF06985"/>
    </source>
</evidence>
<organism evidence="2 3">
    <name type="scientific">Orbilia ellipsospora</name>
    <dbReference type="NCBI Taxonomy" id="2528407"/>
    <lineage>
        <taxon>Eukaryota</taxon>
        <taxon>Fungi</taxon>
        <taxon>Dikarya</taxon>
        <taxon>Ascomycota</taxon>
        <taxon>Pezizomycotina</taxon>
        <taxon>Orbiliomycetes</taxon>
        <taxon>Orbiliales</taxon>
        <taxon>Orbiliaceae</taxon>
        <taxon>Orbilia</taxon>
    </lineage>
</organism>
<dbReference type="PANTHER" id="PTHR39596">
    <property type="match status" value="1"/>
</dbReference>
<protein>
    <recommendedName>
        <fullName evidence="1">Heterokaryon incompatibility domain-containing protein</fullName>
    </recommendedName>
</protein>
<evidence type="ECO:0000313" key="3">
    <source>
        <dbReference type="Proteomes" id="UP001365542"/>
    </source>
</evidence>
<feature type="domain" description="Heterokaryon incompatibility" evidence="1">
    <location>
        <begin position="369"/>
        <end position="443"/>
    </location>
</feature>
<dbReference type="PANTHER" id="PTHR39596:SF3">
    <property type="entry name" value="HETEROKARYON INCOMPATIBILITY DOMAIN-CONTAINING PROTEIN"/>
    <property type="match status" value="1"/>
</dbReference>
<name>A0AAV9XHA2_9PEZI</name>
<dbReference type="Pfam" id="PF06985">
    <property type="entry name" value="HET"/>
    <property type="match status" value="1"/>
</dbReference>